<dbReference type="NCBIfam" id="NF008657">
    <property type="entry name" value="PRK11657.1"/>
    <property type="match status" value="1"/>
</dbReference>
<evidence type="ECO:0000256" key="7">
    <source>
        <dbReference type="RuleBase" id="RU364038"/>
    </source>
</evidence>
<evidence type="ECO:0000313" key="11">
    <source>
        <dbReference type="Proteomes" id="UP000242999"/>
    </source>
</evidence>
<organism evidence="10 11">
    <name type="scientific">Allopseudospirillum japonicum</name>
    <dbReference type="NCBI Taxonomy" id="64971"/>
    <lineage>
        <taxon>Bacteria</taxon>
        <taxon>Pseudomonadati</taxon>
        <taxon>Pseudomonadota</taxon>
        <taxon>Gammaproteobacteria</taxon>
        <taxon>Oceanospirillales</taxon>
        <taxon>Oceanospirillaceae</taxon>
        <taxon>Allopseudospirillum</taxon>
    </lineage>
</organism>
<reference evidence="11" key="1">
    <citation type="submission" date="2016-10" db="EMBL/GenBank/DDBJ databases">
        <authorList>
            <person name="Varghese N."/>
            <person name="Submissions S."/>
        </authorList>
    </citation>
    <scope>NUCLEOTIDE SEQUENCE [LARGE SCALE GENOMIC DNA]</scope>
    <source>
        <strain evidence="11">DSM 7165</strain>
    </source>
</reference>
<dbReference type="STRING" id="64971.SAMN05421831_10228"/>
<evidence type="ECO:0000256" key="4">
    <source>
        <dbReference type="ARBA" id="ARBA00022764"/>
    </source>
</evidence>
<dbReference type="PANTHER" id="PTHR35272:SF4">
    <property type="entry name" value="THIOL:DISULFIDE INTERCHANGE PROTEIN DSBG"/>
    <property type="match status" value="1"/>
</dbReference>
<evidence type="ECO:0000259" key="9">
    <source>
        <dbReference type="Pfam" id="PF13098"/>
    </source>
</evidence>
<dbReference type="Proteomes" id="UP000242999">
    <property type="component" value="Unassembled WGS sequence"/>
</dbReference>
<dbReference type="InterPro" id="IPR051470">
    <property type="entry name" value="Thiol:disulfide_interchange"/>
</dbReference>
<dbReference type="SUPFAM" id="SSF54423">
    <property type="entry name" value="DsbC/DsbG N-terminal domain-like"/>
    <property type="match status" value="1"/>
</dbReference>
<protein>
    <recommendedName>
        <fullName evidence="7">Thiol:disulfide interchange protein</fullName>
    </recommendedName>
</protein>
<dbReference type="InterPro" id="IPR018950">
    <property type="entry name" value="DiS-bond_isomerase_DsbC/G_N"/>
</dbReference>
<keyword evidence="11" id="KW-1185">Reference proteome</keyword>
<dbReference type="AlphaFoldDB" id="A0A1H6QUW8"/>
<dbReference type="Pfam" id="PF13098">
    <property type="entry name" value="Thioredoxin_2"/>
    <property type="match status" value="1"/>
</dbReference>
<keyword evidence="5" id="KW-1015">Disulfide bond</keyword>
<gene>
    <name evidence="10" type="ORF">SAMN05421831_10228</name>
</gene>
<evidence type="ECO:0000256" key="3">
    <source>
        <dbReference type="ARBA" id="ARBA00022729"/>
    </source>
</evidence>
<dbReference type="EMBL" id="FNYH01000002">
    <property type="protein sequence ID" value="SEI44734.1"/>
    <property type="molecule type" value="Genomic_DNA"/>
</dbReference>
<evidence type="ECO:0000259" key="8">
    <source>
        <dbReference type="Pfam" id="PF10411"/>
    </source>
</evidence>
<dbReference type="Gene3D" id="3.10.450.70">
    <property type="entry name" value="Disulphide bond isomerase, DsbC/G, N-terminal"/>
    <property type="match status" value="1"/>
</dbReference>
<evidence type="ECO:0000313" key="10">
    <source>
        <dbReference type="EMBL" id="SEI44734.1"/>
    </source>
</evidence>
<accession>A0A1H6QUW8</accession>
<dbReference type="CDD" id="cd03020">
    <property type="entry name" value="DsbA_DsbC_DsbG"/>
    <property type="match status" value="1"/>
</dbReference>
<feature type="domain" description="Thioredoxin-like fold" evidence="9">
    <location>
        <begin position="151"/>
        <end position="269"/>
    </location>
</feature>
<evidence type="ECO:0000256" key="2">
    <source>
        <dbReference type="ARBA" id="ARBA00009813"/>
    </source>
</evidence>
<dbReference type="SUPFAM" id="SSF52833">
    <property type="entry name" value="Thioredoxin-like"/>
    <property type="match status" value="1"/>
</dbReference>
<sequence length="294" mass="32332">MLISISRKLPPLALVALAGWALPAQAQSVLPEPIAHLVNQGMRVEESFAAASGLQGWVMAYEQDYKILYTTEDGQTLVAGPLWDARGRNLSEGHQRQYLPQPAFADLAESSFISEKTSAAERAQALEKAKKDPNQNTSALAKIAPETLKPVYVFFDANCPFCHLAWQALQPYVALGLEVRWIPVAYLRPDSRQKAAAMLSAAKPLELLRLNMQEFGKAPKALLEAKVNDQARQALQANMQLMQDLGLQGTPGIVWQDAQGRLQQQGGMPRLSRLPEITGLPEQAQSAPELARFR</sequence>
<comment type="function">
    <text evidence="7">Required for disulfide bond formation in some periplasmic proteins. Acts by transferring its disulfide bond to other proteins and is reduced in the process.</text>
</comment>
<dbReference type="PANTHER" id="PTHR35272">
    <property type="entry name" value="THIOL:DISULFIDE INTERCHANGE PROTEIN DSBC-RELATED"/>
    <property type="match status" value="1"/>
</dbReference>
<keyword evidence="3 7" id="KW-0732">Signal</keyword>
<dbReference type="Pfam" id="PF10411">
    <property type="entry name" value="DsbC_N"/>
    <property type="match status" value="1"/>
</dbReference>
<dbReference type="Gene3D" id="3.40.30.10">
    <property type="entry name" value="Glutaredoxin"/>
    <property type="match status" value="1"/>
</dbReference>
<feature type="signal peptide" evidence="7">
    <location>
        <begin position="1"/>
        <end position="26"/>
    </location>
</feature>
<keyword evidence="4 7" id="KW-0574">Periplasm</keyword>
<evidence type="ECO:0000256" key="5">
    <source>
        <dbReference type="ARBA" id="ARBA00023157"/>
    </source>
</evidence>
<keyword evidence="6 7" id="KW-0676">Redox-active center</keyword>
<proteinExistence type="inferred from homology"/>
<comment type="subcellular location">
    <subcellularLocation>
        <location evidence="1 7">Periplasm</location>
    </subcellularLocation>
</comment>
<feature type="chain" id="PRO_5017100328" description="Thiol:disulfide interchange protein" evidence="7">
    <location>
        <begin position="27"/>
        <end position="294"/>
    </location>
</feature>
<name>A0A1H6QUW8_9GAMM</name>
<dbReference type="InterPro" id="IPR036249">
    <property type="entry name" value="Thioredoxin-like_sf"/>
</dbReference>
<dbReference type="RefSeq" id="WP_177166751.1">
    <property type="nucleotide sequence ID" value="NZ_FNYH01000002.1"/>
</dbReference>
<dbReference type="InterPro" id="IPR009094">
    <property type="entry name" value="DiS-bond_isomerase_DsbC/G_N_sf"/>
</dbReference>
<feature type="domain" description="Disulphide bond isomerase DsbC/G N-terminal" evidence="8">
    <location>
        <begin position="39"/>
        <end position="92"/>
    </location>
</feature>
<dbReference type="InterPro" id="IPR012336">
    <property type="entry name" value="Thioredoxin-like_fold"/>
</dbReference>
<comment type="similarity">
    <text evidence="2 7">Belongs to the thioredoxin family. DsbC subfamily.</text>
</comment>
<evidence type="ECO:0000256" key="6">
    <source>
        <dbReference type="ARBA" id="ARBA00023284"/>
    </source>
</evidence>
<evidence type="ECO:0000256" key="1">
    <source>
        <dbReference type="ARBA" id="ARBA00004418"/>
    </source>
</evidence>
<dbReference type="InterPro" id="IPR033954">
    <property type="entry name" value="DiS-bond_Isoase_DsbC/G"/>
</dbReference>
<dbReference type="GO" id="GO:0042597">
    <property type="term" value="C:periplasmic space"/>
    <property type="evidence" value="ECO:0007669"/>
    <property type="project" value="UniProtKB-SubCell"/>
</dbReference>